<dbReference type="CDD" id="cd03139">
    <property type="entry name" value="GATase1_PfpI_2"/>
    <property type="match status" value="1"/>
</dbReference>
<dbReference type="GeneID" id="93373045"/>
<dbReference type="KEGG" id="nsr:NS506_02310"/>
<dbReference type="RefSeq" id="WP_033087507.1">
    <property type="nucleotide sequence ID" value="NZ_AP017900.1"/>
</dbReference>
<dbReference type="EMBL" id="CP017839">
    <property type="protein sequence ID" value="APA96376.1"/>
    <property type="molecule type" value="Genomic_DNA"/>
</dbReference>
<accession>A0ABC8AQC3</accession>
<dbReference type="InterPro" id="IPR052158">
    <property type="entry name" value="INH-QAR"/>
</dbReference>
<dbReference type="SUPFAM" id="SSF52317">
    <property type="entry name" value="Class I glutamine amidotransferase-like"/>
    <property type="match status" value="1"/>
</dbReference>
<dbReference type="Pfam" id="PF01965">
    <property type="entry name" value="DJ-1_PfpI"/>
    <property type="match status" value="1"/>
</dbReference>
<dbReference type="AlphaFoldDB" id="A0ABC8AQC3"/>
<evidence type="ECO:0000313" key="3">
    <source>
        <dbReference type="Proteomes" id="UP000180166"/>
    </source>
</evidence>
<dbReference type="InterPro" id="IPR029062">
    <property type="entry name" value="Class_I_gatase-like"/>
</dbReference>
<dbReference type="EC" id="4.2.1.103" evidence="2"/>
<reference evidence="2 3" key="1">
    <citation type="submission" date="2016-10" db="EMBL/GenBank/DDBJ databases">
        <title>Genome sequence of Nocardia seriolae strain EM150506, isolated from Anguila japonica.</title>
        <authorList>
            <person name="Han H.-J."/>
        </authorList>
    </citation>
    <scope>NUCLEOTIDE SEQUENCE [LARGE SCALE GENOMIC DNA]</scope>
    <source>
        <strain evidence="2 3">EM150506</strain>
    </source>
</reference>
<dbReference type="PANTHER" id="PTHR43130:SF2">
    <property type="entry name" value="DJ-1_PFPI DOMAIN-CONTAINING PROTEIN"/>
    <property type="match status" value="1"/>
</dbReference>
<name>A0ABC8AQC3_9NOCA</name>
<sequence>MTFQIAIVLYPGMTVLDAVGPYEVLRGIPDSELRFVSNEVGPIVSDSGVLALGATHTFAETPAPDLVLVGGSEAATTDAMANGELIEWLRAVHPNTQWTTSVCSGALILAAADILRGHPATTHWAAQPALAAFGAESRPHDRIVRSGKIVTAAGVSAGIDLGLWLVGQIAGDEIAQLTQLTIEYDPHPPYDTGHPDKAPAELLRKARLDMTKRAAKPRIPVDLATPFWRLTLNRIRDRAVVRR</sequence>
<dbReference type="InterPro" id="IPR002818">
    <property type="entry name" value="DJ-1/PfpI"/>
</dbReference>
<dbReference type="PANTHER" id="PTHR43130">
    <property type="entry name" value="ARAC-FAMILY TRANSCRIPTIONAL REGULATOR"/>
    <property type="match status" value="1"/>
</dbReference>
<dbReference type="Gene3D" id="3.40.50.880">
    <property type="match status" value="1"/>
</dbReference>
<proteinExistence type="predicted"/>
<evidence type="ECO:0000259" key="1">
    <source>
        <dbReference type="Pfam" id="PF01965"/>
    </source>
</evidence>
<keyword evidence="2" id="KW-0456">Lyase</keyword>
<feature type="domain" description="DJ-1/PfpI" evidence="1">
    <location>
        <begin position="5"/>
        <end position="166"/>
    </location>
</feature>
<organism evidence="2 3">
    <name type="scientific">Nocardia seriolae</name>
    <dbReference type="NCBI Taxonomy" id="37332"/>
    <lineage>
        <taxon>Bacteria</taxon>
        <taxon>Bacillati</taxon>
        <taxon>Actinomycetota</taxon>
        <taxon>Actinomycetes</taxon>
        <taxon>Mycobacteriales</taxon>
        <taxon>Nocardiaceae</taxon>
        <taxon>Nocardia</taxon>
    </lineage>
</organism>
<dbReference type="Proteomes" id="UP000180166">
    <property type="component" value="Chromosome"/>
</dbReference>
<evidence type="ECO:0000313" key="2">
    <source>
        <dbReference type="EMBL" id="APA96376.1"/>
    </source>
</evidence>
<dbReference type="GO" id="GO:0050549">
    <property type="term" value="F:cyclohexyl-isocyanide hydratase activity"/>
    <property type="evidence" value="ECO:0007669"/>
    <property type="project" value="UniProtKB-EC"/>
</dbReference>
<protein>
    <submittedName>
        <fullName evidence="2">Cyclohexyl-isocyanide hydratase</fullName>
        <ecNumber evidence="2">4.2.1.103</ecNumber>
    </submittedName>
</protein>
<gene>
    <name evidence="2" type="ORF">NS506_02310</name>
</gene>